<evidence type="ECO:0000313" key="1">
    <source>
        <dbReference type="EMBL" id="KAF3495665.1"/>
    </source>
</evidence>
<keyword evidence="2" id="KW-1185">Reference proteome</keyword>
<reference evidence="1 2" key="1">
    <citation type="journal article" date="2020" name="BMC Genomics">
        <title>Intraspecific diversification of the crop wild relative Brassica cretica Lam. using demographic model selection.</title>
        <authorList>
            <person name="Kioukis A."/>
            <person name="Michalopoulou V.A."/>
            <person name="Briers L."/>
            <person name="Pirintsos S."/>
            <person name="Studholme D.J."/>
            <person name="Pavlidis P."/>
            <person name="Sarris P.F."/>
        </authorList>
    </citation>
    <scope>NUCLEOTIDE SEQUENCE [LARGE SCALE GENOMIC DNA]</scope>
    <source>
        <strain evidence="2">cv. PFS-1207/04</strain>
    </source>
</reference>
<organism evidence="1 2">
    <name type="scientific">Brassica cretica</name>
    <name type="common">Mustard</name>
    <dbReference type="NCBI Taxonomy" id="69181"/>
    <lineage>
        <taxon>Eukaryota</taxon>
        <taxon>Viridiplantae</taxon>
        <taxon>Streptophyta</taxon>
        <taxon>Embryophyta</taxon>
        <taxon>Tracheophyta</taxon>
        <taxon>Spermatophyta</taxon>
        <taxon>Magnoliopsida</taxon>
        <taxon>eudicotyledons</taxon>
        <taxon>Gunneridae</taxon>
        <taxon>Pentapetalae</taxon>
        <taxon>rosids</taxon>
        <taxon>malvids</taxon>
        <taxon>Brassicales</taxon>
        <taxon>Brassicaceae</taxon>
        <taxon>Brassiceae</taxon>
        <taxon>Brassica</taxon>
    </lineage>
</organism>
<name>A0ABQ7ADB0_BRACR</name>
<evidence type="ECO:0000313" key="2">
    <source>
        <dbReference type="Proteomes" id="UP000266723"/>
    </source>
</evidence>
<comment type="caution">
    <text evidence="1">The sequence shown here is derived from an EMBL/GenBank/DDBJ whole genome shotgun (WGS) entry which is preliminary data.</text>
</comment>
<accession>A0ABQ7ADB0</accession>
<dbReference type="Proteomes" id="UP000266723">
    <property type="component" value="Unassembled WGS sequence"/>
</dbReference>
<gene>
    <name evidence="1" type="ORF">DY000_02053322</name>
</gene>
<sequence>MSMSRTLIIKPSNDTASSYGAPLFVVSESRCARSAQFVGERTGFARLSVMAYPPPHRVCISLEPRSEASHPHRRILFRLHNTLFTTPLPLWHVS</sequence>
<dbReference type="EMBL" id="QGKV02002055">
    <property type="protein sequence ID" value="KAF3495665.1"/>
    <property type="molecule type" value="Genomic_DNA"/>
</dbReference>
<proteinExistence type="predicted"/>
<protein>
    <submittedName>
        <fullName evidence="1">Uncharacterized protein</fullName>
    </submittedName>
</protein>